<dbReference type="GO" id="GO:0033499">
    <property type="term" value="P:galactose catabolic process via UDP-galactose, Leloir pathway"/>
    <property type="evidence" value="ECO:0007669"/>
    <property type="project" value="TreeGrafter"/>
</dbReference>
<keyword evidence="7" id="KW-0520">NAD</keyword>
<comment type="pathway">
    <text evidence="3">Carbohydrate metabolism; galactose metabolism.</text>
</comment>
<evidence type="ECO:0000259" key="12">
    <source>
        <dbReference type="Pfam" id="PF01370"/>
    </source>
</evidence>
<dbReference type="PANTHER" id="PTHR43725">
    <property type="entry name" value="UDP-GLUCOSE 4-EPIMERASE"/>
    <property type="match status" value="1"/>
</dbReference>
<keyword evidence="9 13" id="KW-0413">Isomerase</keyword>
<dbReference type="GO" id="GO:0003978">
    <property type="term" value="F:UDP-glucose 4-epimerase activity"/>
    <property type="evidence" value="ECO:0007669"/>
    <property type="project" value="UniProtKB-EC"/>
</dbReference>
<comment type="similarity">
    <text evidence="4">Belongs to the NAD(P)-dependent epimerase/dehydratase family.</text>
</comment>
<evidence type="ECO:0000256" key="7">
    <source>
        <dbReference type="ARBA" id="ARBA00023027"/>
    </source>
</evidence>
<sequence>MVIFVTGGAGYIGSHTILELLNNGHDVVSIDNFVNSSIESLKKSRANN</sequence>
<dbReference type="Proteomes" id="UP000250561">
    <property type="component" value="Unassembled WGS sequence"/>
</dbReference>
<evidence type="ECO:0000256" key="9">
    <source>
        <dbReference type="ARBA" id="ARBA00023235"/>
    </source>
</evidence>
<dbReference type="Pfam" id="PF01370">
    <property type="entry name" value="Epimerase"/>
    <property type="match status" value="1"/>
</dbReference>
<name>A0A2X1KHG7_ECOLX</name>
<evidence type="ECO:0000256" key="8">
    <source>
        <dbReference type="ARBA" id="ARBA00023144"/>
    </source>
</evidence>
<evidence type="ECO:0000256" key="11">
    <source>
        <dbReference type="ARBA" id="ARBA00033067"/>
    </source>
</evidence>
<protein>
    <recommendedName>
        <fullName evidence="6">UDP-glucose 4-epimerase</fullName>
        <ecNumber evidence="5">5.1.3.2</ecNumber>
    </recommendedName>
    <alternativeName>
        <fullName evidence="11">Galactowaldenase</fullName>
    </alternativeName>
    <alternativeName>
        <fullName evidence="10">UDP-galactose 4-epimerase</fullName>
    </alternativeName>
</protein>
<dbReference type="EC" id="5.1.3.2" evidence="5"/>
<evidence type="ECO:0000256" key="4">
    <source>
        <dbReference type="ARBA" id="ARBA00007637"/>
    </source>
</evidence>
<reference evidence="13 14" key="1">
    <citation type="submission" date="2018-06" db="EMBL/GenBank/DDBJ databases">
        <authorList>
            <consortium name="Pathogen Informatics"/>
            <person name="Doyle S."/>
        </authorList>
    </citation>
    <scope>NUCLEOTIDE SEQUENCE [LARGE SCALE GENOMIC DNA]</scope>
    <source>
        <strain evidence="13 14">NCTC11126</strain>
    </source>
</reference>
<dbReference type="InterPro" id="IPR036291">
    <property type="entry name" value="NAD(P)-bd_dom_sf"/>
</dbReference>
<evidence type="ECO:0000313" key="13">
    <source>
        <dbReference type="EMBL" id="SPW58049.1"/>
    </source>
</evidence>
<evidence type="ECO:0000313" key="14">
    <source>
        <dbReference type="Proteomes" id="UP000250561"/>
    </source>
</evidence>
<accession>A0A2X1KHG7</accession>
<keyword evidence="8" id="KW-0119">Carbohydrate metabolism</keyword>
<organism evidence="13 14">
    <name type="scientific">Escherichia coli</name>
    <dbReference type="NCBI Taxonomy" id="562"/>
    <lineage>
        <taxon>Bacteria</taxon>
        <taxon>Pseudomonadati</taxon>
        <taxon>Pseudomonadota</taxon>
        <taxon>Gammaproteobacteria</taxon>
        <taxon>Enterobacterales</taxon>
        <taxon>Enterobacteriaceae</taxon>
        <taxon>Escherichia</taxon>
    </lineage>
</organism>
<keyword evidence="8" id="KW-0299">Galactose metabolism</keyword>
<dbReference type="AlphaFoldDB" id="A0A2X1KHG7"/>
<evidence type="ECO:0000256" key="6">
    <source>
        <dbReference type="ARBA" id="ARBA00018569"/>
    </source>
</evidence>
<gene>
    <name evidence="13" type="primary">galE_3</name>
    <name evidence="13" type="ORF">NCTC11126_05877</name>
</gene>
<evidence type="ECO:0000256" key="5">
    <source>
        <dbReference type="ARBA" id="ARBA00013189"/>
    </source>
</evidence>
<evidence type="ECO:0000256" key="3">
    <source>
        <dbReference type="ARBA" id="ARBA00004947"/>
    </source>
</evidence>
<dbReference type="GO" id="GO:0005829">
    <property type="term" value="C:cytosol"/>
    <property type="evidence" value="ECO:0007669"/>
    <property type="project" value="TreeGrafter"/>
</dbReference>
<evidence type="ECO:0000256" key="2">
    <source>
        <dbReference type="ARBA" id="ARBA00001911"/>
    </source>
</evidence>
<proteinExistence type="inferred from homology"/>
<evidence type="ECO:0000256" key="10">
    <source>
        <dbReference type="ARBA" id="ARBA00031367"/>
    </source>
</evidence>
<dbReference type="Gene3D" id="3.40.50.720">
    <property type="entry name" value="NAD(P)-binding Rossmann-like Domain"/>
    <property type="match status" value="1"/>
</dbReference>
<evidence type="ECO:0000256" key="1">
    <source>
        <dbReference type="ARBA" id="ARBA00000083"/>
    </source>
</evidence>
<dbReference type="PANTHER" id="PTHR43725:SF47">
    <property type="entry name" value="UDP-GLUCOSE 4-EPIMERASE"/>
    <property type="match status" value="1"/>
</dbReference>
<comment type="cofactor">
    <cofactor evidence="2">
        <name>NAD(+)</name>
        <dbReference type="ChEBI" id="CHEBI:57540"/>
    </cofactor>
</comment>
<dbReference type="InterPro" id="IPR001509">
    <property type="entry name" value="Epimerase_deHydtase"/>
</dbReference>
<dbReference type="EMBL" id="UARS01000019">
    <property type="protein sequence ID" value="SPW58049.1"/>
    <property type="molecule type" value="Genomic_DNA"/>
</dbReference>
<feature type="domain" description="NAD-dependent epimerase/dehydratase" evidence="12">
    <location>
        <begin position="3"/>
        <end position="37"/>
    </location>
</feature>
<dbReference type="SUPFAM" id="SSF51735">
    <property type="entry name" value="NAD(P)-binding Rossmann-fold domains"/>
    <property type="match status" value="1"/>
</dbReference>
<comment type="catalytic activity">
    <reaction evidence="1">
        <text>UDP-alpha-D-glucose = UDP-alpha-D-galactose</text>
        <dbReference type="Rhea" id="RHEA:22168"/>
        <dbReference type="ChEBI" id="CHEBI:58885"/>
        <dbReference type="ChEBI" id="CHEBI:66914"/>
        <dbReference type="EC" id="5.1.3.2"/>
    </reaction>
</comment>